<sequence length="224" mass="25586">MTEEKLADAHKFQLWKSKLESNGLDVHSIEEVYSRRKGNGEILFSLLMTDATTPEGDKIPPICFLKGEVVCVLICFIEKQSREKYLLLVRQRRICDGSHTYEHPAGMLDSESDPAAVAAREVHEETGIVVPKEKLTRLLNHPCYPSTGTSDEAMYFFFCEIELPLEEIRGYHDQSMGVESDHERITTYVAPFAEGHRLITNTNGILLDYLYLKEVGDWEMMKVL</sequence>
<dbReference type="GO" id="GO:0006753">
    <property type="term" value="P:nucleoside phosphate metabolic process"/>
    <property type="evidence" value="ECO:0007669"/>
    <property type="project" value="TreeGrafter"/>
</dbReference>
<gene>
    <name evidence="9" type="ORF">GBK04_05585</name>
</gene>
<protein>
    <recommendedName>
        <fullName evidence="4">GDP-mannose pyrophosphatase</fullName>
    </recommendedName>
    <alternativeName>
        <fullName evidence="6">GDP-mannose hydrolase</fullName>
    </alternativeName>
    <alternativeName>
        <fullName evidence="7">GDPMK</fullName>
    </alternativeName>
</protein>
<evidence type="ECO:0000256" key="4">
    <source>
        <dbReference type="ARBA" id="ARBA00016377"/>
    </source>
</evidence>
<dbReference type="CDD" id="cd03424">
    <property type="entry name" value="NUDIX_ADPRase_Nudt5_UGPPase_Nudt14"/>
    <property type="match status" value="1"/>
</dbReference>
<feature type="domain" description="Nudix hydrolase" evidence="8">
    <location>
        <begin position="67"/>
        <end position="224"/>
    </location>
</feature>
<evidence type="ECO:0000256" key="2">
    <source>
        <dbReference type="ARBA" id="ARBA00001946"/>
    </source>
</evidence>
<evidence type="ECO:0000256" key="1">
    <source>
        <dbReference type="ARBA" id="ARBA00000847"/>
    </source>
</evidence>
<comment type="catalytic activity">
    <reaction evidence="1">
        <text>GDP-alpha-D-mannose + H2O = alpha-D-mannose 1-phosphate + GMP + 2 H(+)</text>
        <dbReference type="Rhea" id="RHEA:27978"/>
        <dbReference type="ChEBI" id="CHEBI:15377"/>
        <dbReference type="ChEBI" id="CHEBI:15378"/>
        <dbReference type="ChEBI" id="CHEBI:57527"/>
        <dbReference type="ChEBI" id="CHEBI:58115"/>
        <dbReference type="ChEBI" id="CHEBI:58409"/>
    </reaction>
</comment>
<name>A0A7C9BD45_9BACT</name>
<evidence type="ECO:0000256" key="7">
    <source>
        <dbReference type="ARBA" id="ARBA00032272"/>
    </source>
</evidence>
<dbReference type="RefSeq" id="WP_152757631.1">
    <property type="nucleotide sequence ID" value="NZ_WHLY01000002.1"/>
</dbReference>
<reference evidence="9 10" key="1">
    <citation type="submission" date="2019-10" db="EMBL/GenBank/DDBJ databases">
        <title>Draft Genome Sequence of Cytophagaceae sp. SJW1-29.</title>
        <authorList>
            <person name="Choi A."/>
        </authorList>
    </citation>
    <scope>NUCLEOTIDE SEQUENCE [LARGE SCALE GENOMIC DNA]</scope>
    <source>
        <strain evidence="9 10">SJW1-29</strain>
    </source>
</reference>
<evidence type="ECO:0000313" key="10">
    <source>
        <dbReference type="Proteomes" id="UP000479293"/>
    </source>
</evidence>
<dbReference type="GO" id="GO:0080041">
    <property type="term" value="F:ADP-ribose pyrophosphohydrolase activity"/>
    <property type="evidence" value="ECO:0007669"/>
    <property type="project" value="TreeGrafter"/>
</dbReference>
<dbReference type="AlphaFoldDB" id="A0A7C9BD45"/>
<dbReference type="Proteomes" id="UP000479293">
    <property type="component" value="Unassembled WGS sequence"/>
</dbReference>
<dbReference type="SUPFAM" id="SSF55811">
    <property type="entry name" value="Nudix"/>
    <property type="match status" value="1"/>
</dbReference>
<dbReference type="InterPro" id="IPR015797">
    <property type="entry name" value="NUDIX_hydrolase-like_dom_sf"/>
</dbReference>
<organism evidence="9 10">
    <name type="scientific">Salmonirosea aquatica</name>
    <dbReference type="NCBI Taxonomy" id="2654236"/>
    <lineage>
        <taxon>Bacteria</taxon>
        <taxon>Pseudomonadati</taxon>
        <taxon>Bacteroidota</taxon>
        <taxon>Cytophagia</taxon>
        <taxon>Cytophagales</taxon>
        <taxon>Spirosomataceae</taxon>
        <taxon>Salmonirosea</taxon>
    </lineage>
</organism>
<evidence type="ECO:0000256" key="5">
    <source>
        <dbReference type="ARBA" id="ARBA00022801"/>
    </source>
</evidence>
<keyword evidence="10" id="KW-1185">Reference proteome</keyword>
<dbReference type="PANTHER" id="PTHR11839">
    <property type="entry name" value="UDP/ADP-SUGAR PYROPHOSPHATASE"/>
    <property type="match status" value="1"/>
</dbReference>
<comment type="similarity">
    <text evidence="3">Belongs to the Nudix hydrolase family. NudK subfamily.</text>
</comment>
<evidence type="ECO:0000256" key="6">
    <source>
        <dbReference type="ARBA" id="ARBA00032162"/>
    </source>
</evidence>
<comment type="cofactor">
    <cofactor evidence="2">
        <name>Mg(2+)</name>
        <dbReference type="ChEBI" id="CHEBI:18420"/>
    </cofactor>
</comment>
<dbReference type="InterPro" id="IPR000086">
    <property type="entry name" value="NUDIX_hydrolase_dom"/>
</dbReference>
<evidence type="ECO:0000259" key="8">
    <source>
        <dbReference type="PROSITE" id="PS51462"/>
    </source>
</evidence>
<evidence type="ECO:0000313" key="9">
    <source>
        <dbReference type="EMBL" id="MPR32840.1"/>
    </source>
</evidence>
<comment type="caution">
    <text evidence="9">The sequence shown here is derived from an EMBL/GenBank/DDBJ whole genome shotgun (WGS) entry which is preliminary data.</text>
</comment>
<dbReference type="Pfam" id="PF00293">
    <property type="entry name" value="NUDIX"/>
    <property type="match status" value="1"/>
</dbReference>
<proteinExistence type="inferred from homology"/>
<dbReference type="PROSITE" id="PS51462">
    <property type="entry name" value="NUDIX"/>
    <property type="match status" value="1"/>
</dbReference>
<dbReference type="EMBL" id="WHLY01000002">
    <property type="protein sequence ID" value="MPR32840.1"/>
    <property type="molecule type" value="Genomic_DNA"/>
</dbReference>
<keyword evidence="5" id="KW-0378">Hydrolase</keyword>
<dbReference type="GO" id="GO:0080042">
    <property type="term" value="F:ADP-glucose pyrophosphohydrolase activity"/>
    <property type="evidence" value="ECO:0007669"/>
    <property type="project" value="TreeGrafter"/>
</dbReference>
<dbReference type="Gene3D" id="3.90.79.10">
    <property type="entry name" value="Nucleoside Triphosphate Pyrophosphohydrolase"/>
    <property type="match status" value="1"/>
</dbReference>
<dbReference type="GO" id="GO:0019693">
    <property type="term" value="P:ribose phosphate metabolic process"/>
    <property type="evidence" value="ECO:0007669"/>
    <property type="project" value="TreeGrafter"/>
</dbReference>
<evidence type="ECO:0000256" key="3">
    <source>
        <dbReference type="ARBA" id="ARBA00007275"/>
    </source>
</evidence>
<accession>A0A7C9BD45</accession>
<dbReference type="PANTHER" id="PTHR11839:SF18">
    <property type="entry name" value="NUDIX HYDROLASE DOMAIN-CONTAINING PROTEIN"/>
    <property type="match status" value="1"/>
</dbReference>